<evidence type="ECO:0000313" key="1">
    <source>
        <dbReference type="EMBL" id="ADH03278.1"/>
    </source>
</evidence>
<proteinExistence type="predicted"/>
<dbReference type="EMBL" id="HM144387">
    <property type="protein sequence ID" value="ADH03278.1"/>
    <property type="molecule type" value="Genomic_DNA"/>
</dbReference>
<sequence length="87" mass="10048">MDINTSLLQVKEETMIQTLKLGAKIREQQAMLSKLSELNNEVLYIQAAISDLHKQRNDLEMMKRIVESEQKITDSDFITLKMGVKHT</sequence>
<organism evidence="1 2">
    <name type="scientific">Bacillus phage W.Ph</name>
    <dbReference type="NCBI Taxonomy" id="764595"/>
    <lineage>
        <taxon>Viruses</taxon>
        <taxon>Duplodnaviria</taxon>
        <taxon>Heunggongvirae</taxon>
        <taxon>Uroviricota</taxon>
        <taxon>Caudoviricetes</taxon>
        <taxon>Herelleviridae</taxon>
        <taxon>Bastillevirinae</taxon>
        <taxon>Wphvirus</taxon>
        <taxon>Wphvirus WPh</taxon>
    </lineage>
</organism>
<name>G9B1N3_9CAUD</name>
<evidence type="ECO:0000313" key="2">
    <source>
        <dbReference type="Proteomes" id="UP000005445"/>
    </source>
</evidence>
<reference evidence="1 2" key="1">
    <citation type="submission" date="2013-01" db="EMBL/GenBank/DDBJ databases">
        <title>Large myovirus of Bacillus.</title>
        <authorList>
            <person name="Klumpp J."/>
            <person name="Beyer W."/>
            <person name="Loessner M.J."/>
        </authorList>
    </citation>
    <scope>NUCLEOTIDE SEQUENCE [LARGE SCALE GENOMIC DNA]</scope>
</reference>
<accession>G9B1N3</accession>
<dbReference type="KEGG" id="vg:11536788"/>
<dbReference type="RefSeq" id="YP_004957147.1">
    <property type="nucleotide sequence ID" value="NC_016563.1"/>
</dbReference>
<dbReference type="OrthoDB" id="24709at10239"/>
<dbReference type="Proteomes" id="UP000005445">
    <property type="component" value="Segment"/>
</dbReference>
<protein>
    <submittedName>
        <fullName evidence="1">Gp132</fullName>
    </submittedName>
</protein>
<keyword evidence="2" id="KW-1185">Reference proteome</keyword>
<dbReference type="GeneID" id="11536788"/>